<dbReference type="GO" id="GO:0047372">
    <property type="term" value="F:monoacylglycerol lipase activity"/>
    <property type="evidence" value="ECO:0007669"/>
    <property type="project" value="TreeGrafter"/>
</dbReference>
<dbReference type="Pfam" id="PF12146">
    <property type="entry name" value="Hydrolase_4"/>
    <property type="match status" value="1"/>
</dbReference>
<dbReference type="InterPro" id="IPR022742">
    <property type="entry name" value="Hydrolase_4"/>
</dbReference>
<evidence type="ECO:0000313" key="2">
    <source>
        <dbReference type="EMBL" id="KAF4459798.1"/>
    </source>
</evidence>
<evidence type="ECO:0000313" key="3">
    <source>
        <dbReference type="Proteomes" id="UP000554235"/>
    </source>
</evidence>
<dbReference type="PRINTS" id="PR00111">
    <property type="entry name" value="ABHYDROLASE"/>
</dbReference>
<dbReference type="PANTHER" id="PTHR43798:SF5">
    <property type="entry name" value="MONOACYLGLYCEROL LIPASE ABHD6"/>
    <property type="match status" value="1"/>
</dbReference>
<dbReference type="GO" id="GO:0016020">
    <property type="term" value="C:membrane"/>
    <property type="evidence" value="ECO:0007669"/>
    <property type="project" value="TreeGrafter"/>
</dbReference>
<dbReference type="SUPFAM" id="SSF53474">
    <property type="entry name" value="alpha/beta-Hydrolases"/>
    <property type="match status" value="1"/>
</dbReference>
<dbReference type="InterPro" id="IPR050266">
    <property type="entry name" value="AB_hydrolase_sf"/>
</dbReference>
<evidence type="ECO:0000259" key="1">
    <source>
        <dbReference type="Pfam" id="PF12146"/>
    </source>
</evidence>
<dbReference type="OrthoDB" id="2498029at2759"/>
<feature type="domain" description="Serine aminopeptidase S33" evidence="1">
    <location>
        <begin position="26"/>
        <end position="268"/>
    </location>
</feature>
<dbReference type="Gene3D" id="3.40.50.1820">
    <property type="entry name" value="alpha/beta hydrolase"/>
    <property type="match status" value="1"/>
</dbReference>
<dbReference type="AlphaFoldDB" id="A0A8H4P739"/>
<sequence>MPHIKLPDKTLFYTRTEPESPPASSHPVLLFIHGLGSSHSFYTPVMRHLATAGYSSIAFDVYGSGLSELSPGTEAPTFSSIARDAENLLSELSIPKENVVAVGHSMGGIVVAKLAASCNLRGAGLIGPVLPKPGLADIFSARINTVKERSFNHTPKLRIQALTTSEDGMEAMANAIPFAATGTKSTLTQKAFIRALLLSQKTDGYTALCDAIAKAERPVYADAHCPLLIIAGEEDKTSPVSDSETILKSWGSDDATKSMRVLPGVGHWHCIEAADEVCSALEQFLAQAQ</sequence>
<dbReference type="InterPro" id="IPR029058">
    <property type="entry name" value="AB_hydrolase_fold"/>
</dbReference>
<keyword evidence="3" id="KW-1185">Reference proteome</keyword>
<dbReference type="PANTHER" id="PTHR43798">
    <property type="entry name" value="MONOACYLGLYCEROL LIPASE"/>
    <property type="match status" value="1"/>
</dbReference>
<dbReference type="GO" id="GO:0046464">
    <property type="term" value="P:acylglycerol catabolic process"/>
    <property type="evidence" value="ECO:0007669"/>
    <property type="project" value="TreeGrafter"/>
</dbReference>
<dbReference type="InterPro" id="IPR000073">
    <property type="entry name" value="AB_hydrolase_1"/>
</dbReference>
<comment type="caution">
    <text evidence="2">The sequence shown here is derived from an EMBL/GenBank/DDBJ whole genome shotgun (WGS) entry which is preliminary data.</text>
</comment>
<dbReference type="Proteomes" id="UP000554235">
    <property type="component" value="Unassembled WGS sequence"/>
</dbReference>
<name>A0A8H4P739_9HYPO</name>
<accession>A0A8H4P739</accession>
<gene>
    <name evidence="2" type="ORF">FALBO_13441</name>
</gene>
<reference evidence="2 3" key="1">
    <citation type="submission" date="2020-01" db="EMBL/GenBank/DDBJ databases">
        <title>Identification and distribution of gene clusters putatively required for synthesis of sphingolipid metabolism inhibitors in phylogenetically diverse species of the filamentous fungus Fusarium.</title>
        <authorList>
            <person name="Kim H.-S."/>
            <person name="Busman M."/>
            <person name="Brown D.W."/>
            <person name="Divon H."/>
            <person name="Uhlig S."/>
            <person name="Proctor R.H."/>
        </authorList>
    </citation>
    <scope>NUCLEOTIDE SEQUENCE [LARGE SCALE GENOMIC DNA]</scope>
    <source>
        <strain evidence="2 3">NRRL 20459</strain>
    </source>
</reference>
<organism evidence="2 3">
    <name type="scientific">Fusarium albosuccineum</name>
    <dbReference type="NCBI Taxonomy" id="1237068"/>
    <lineage>
        <taxon>Eukaryota</taxon>
        <taxon>Fungi</taxon>
        <taxon>Dikarya</taxon>
        <taxon>Ascomycota</taxon>
        <taxon>Pezizomycotina</taxon>
        <taxon>Sordariomycetes</taxon>
        <taxon>Hypocreomycetidae</taxon>
        <taxon>Hypocreales</taxon>
        <taxon>Nectriaceae</taxon>
        <taxon>Fusarium</taxon>
        <taxon>Fusarium decemcellulare species complex</taxon>
    </lineage>
</organism>
<protein>
    <submittedName>
        <fullName evidence="2">3-oxoadipate enol-lactonase 2</fullName>
    </submittedName>
</protein>
<dbReference type="EMBL" id="JAADYS010002088">
    <property type="protein sequence ID" value="KAF4459798.1"/>
    <property type="molecule type" value="Genomic_DNA"/>
</dbReference>
<proteinExistence type="predicted"/>